<dbReference type="GO" id="GO:0048255">
    <property type="term" value="P:mRNA stabilization"/>
    <property type="evidence" value="ECO:0007669"/>
    <property type="project" value="TreeGrafter"/>
</dbReference>
<keyword evidence="11" id="KW-1185">Reference proteome</keyword>
<keyword evidence="6 8" id="KW-0496">Mitochondrion</keyword>
<comment type="subcellular location">
    <subcellularLocation>
        <location evidence="2 8">Mitochondrion inner membrane</location>
        <topology evidence="2 8">Peripheral membrane protein</topology>
        <orientation evidence="2 8">Matrix side</orientation>
    </subcellularLocation>
</comment>
<keyword evidence="7 8" id="KW-0472">Membrane</keyword>
<dbReference type="OrthoDB" id="107372at2759"/>
<keyword evidence="5 8" id="KW-0809">Transit peptide</keyword>
<dbReference type="EMBL" id="JAFJYH010000181">
    <property type="protein sequence ID" value="KAG4416572.1"/>
    <property type="molecule type" value="Genomic_DNA"/>
</dbReference>
<proteinExistence type="inferred from homology"/>
<reference evidence="10" key="1">
    <citation type="submission" date="2021-02" db="EMBL/GenBank/DDBJ databases">
        <title>Genome sequence Cadophora malorum strain M34.</title>
        <authorList>
            <person name="Stefanovic E."/>
            <person name="Vu D."/>
            <person name="Scully C."/>
            <person name="Dijksterhuis J."/>
            <person name="Roader J."/>
            <person name="Houbraken J."/>
        </authorList>
    </citation>
    <scope>NUCLEOTIDE SEQUENCE</scope>
    <source>
        <strain evidence="10">M34</strain>
    </source>
</reference>
<evidence type="ECO:0000256" key="3">
    <source>
        <dbReference type="ARBA" id="ARBA00010787"/>
    </source>
</evidence>
<evidence type="ECO:0000256" key="9">
    <source>
        <dbReference type="SAM" id="MobiDB-lite"/>
    </source>
</evidence>
<evidence type="ECO:0000256" key="5">
    <source>
        <dbReference type="ARBA" id="ARBA00022946"/>
    </source>
</evidence>
<dbReference type="SUPFAM" id="SSF81301">
    <property type="entry name" value="Nucleotidyltransferase"/>
    <property type="match status" value="1"/>
</dbReference>
<dbReference type="Gene3D" id="1.25.40.10">
    <property type="entry name" value="Tetratricopeptide repeat domain"/>
    <property type="match status" value="1"/>
</dbReference>
<sequence length="739" mass="82802">MVVSRTIRATACASCRLSILRSFTSLAGPSIKAPQLSARASRCSSPSSQPLGLSPRLFSDGRKLGSSRHVMVEEEDVSAEEPLLEDSEVIRDVGKEFENLEEGDVAAVPWYLQVESPHRVPKPLSERQSLPDLPDSPPPILQPLLQQISIDLGLDDLSLLDLRKLDPPPALGANLLMVLGTARSEKHLHVSADRLCRWLRSNYKLRPDADGLLGRNELKLKLKRKAKRAKLMGSANDDNGDDGVRTGWVCVDIGVVDGGEVAATDAARQDNFVGFGRRTDGVRIVVQMLTEEKREEIELEKLWSGVLKRGNQPETEVVDSESQQSQETAAQPGLPRSTERTSFAAMLGHGQMRELHTSARRMVSNSSSENHQFHVRAMEESLIDAIVDGAYDKAVDVVRQSIPYAKFLQQGKWKLFLLKQLRTYLENVPQERALEELGILESNSTTTPYLTCFNGLLSSFPTEAEADIRIWLICYARDLGHEEYTRSKLFEVFQELQSYGVKISHVSYMRLLKGILSPGKGNSYHGPQRQFAEMAMKILQTMHDQGIEILNEDLLVYVQEIASPRQPSEDVPQGSIYSDSKDTFDLPSLPMSPIQERLHALIMSLELPPFKDVSRMRLMDLYARLGHWKEFFEVFRMAPNQGQLQSANVYAFMFGSVAQTGYQKSCMAVLRTWIPDLESEMPAVELDGEVGEAVRACLRIADPFVEQDAIDSSETPNEWLSLWKRTNLSGGQKDPFLYE</sequence>
<dbReference type="FunFam" id="3.30.460.10:FF:000044">
    <property type="entry name" value="ATPase synthesis protein 25, mitochondrial"/>
    <property type="match status" value="1"/>
</dbReference>
<feature type="region of interest" description="Disordered" evidence="9">
    <location>
        <begin position="37"/>
        <end position="56"/>
    </location>
</feature>
<evidence type="ECO:0000313" key="11">
    <source>
        <dbReference type="Proteomes" id="UP000664132"/>
    </source>
</evidence>
<comment type="similarity">
    <text evidence="3 8">Belongs to the ATP25 family.</text>
</comment>
<protein>
    <recommendedName>
        <fullName evidence="8">ATPase synthesis protein 25</fullName>
    </recommendedName>
</protein>
<gene>
    <name evidence="10" type="ORF">IFR04_010277</name>
</gene>
<dbReference type="Gene3D" id="3.30.460.10">
    <property type="entry name" value="Beta Polymerase, domain 2"/>
    <property type="match status" value="1"/>
</dbReference>
<dbReference type="GO" id="GO:0005743">
    <property type="term" value="C:mitochondrial inner membrane"/>
    <property type="evidence" value="ECO:0007669"/>
    <property type="project" value="UniProtKB-SubCell"/>
</dbReference>
<dbReference type="Proteomes" id="UP000664132">
    <property type="component" value="Unassembled WGS sequence"/>
</dbReference>
<comment type="function">
    <text evidence="8">Mitochondrial mRNA stabilization factor.</text>
</comment>
<name>A0A8H7TBH3_9HELO</name>
<dbReference type="PANTHER" id="PTHR28087:SF1">
    <property type="entry name" value="ATPASE SYNTHESIS PROTEIN 25, MITOCHONDRIAL"/>
    <property type="match status" value="1"/>
</dbReference>
<comment type="caution">
    <text evidence="10">The sequence shown here is derived from an EMBL/GenBank/DDBJ whole genome shotgun (WGS) entry which is preliminary data.</text>
</comment>
<evidence type="ECO:0000256" key="6">
    <source>
        <dbReference type="ARBA" id="ARBA00023128"/>
    </source>
</evidence>
<dbReference type="InterPro" id="IPR040152">
    <property type="entry name" value="Atp25"/>
</dbReference>
<feature type="region of interest" description="Disordered" evidence="9">
    <location>
        <begin position="311"/>
        <end position="338"/>
    </location>
</feature>
<evidence type="ECO:0000313" key="10">
    <source>
        <dbReference type="EMBL" id="KAG4416572.1"/>
    </source>
</evidence>
<evidence type="ECO:0000256" key="4">
    <source>
        <dbReference type="ARBA" id="ARBA00022792"/>
    </source>
</evidence>
<dbReference type="InterPro" id="IPR011990">
    <property type="entry name" value="TPR-like_helical_dom_sf"/>
</dbReference>
<evidence type="ECO:0000256" key="8">
    <source>
        <dbReference type="RuleBase" id="RU367062"/>
    </source>
</evidence>
<accession>A0A8H7TBH3</accession>
<dbReference type="InterPro" id="IPR043519">
    <property type="entry name" value="NT_sf"/>
</dbReference>
<dbReference type="PANTHER" id="PTHR28087">
    <property type="entry name" value="ATPASE SYNTHESIS PROTEIN 25, MITOCHONDRIAL"/>
    <property type="match status" value="1"/>
</dbReference>
<dbReference type="AlphaFoldDB" id="A0A8H7TBH3"/>
<evidence type="ECO:0000256" key="7">
    <source>
        <dbReference type="ARBA" id="ARBA00023136"/>
    </source>
</evidence>
<evidence type="ECO:0000256" key="2">
    <source>
        <dbReference type="ARBA" id="ARBA00004443"/>
    </source>
</evidence>
<organism evidence="10 11">
    <name type="scientific">Cadophora malorum</name>
    <dbReference type="NCBI Taxonomy" id="108018"/>
    <lineage>
        <taxon>Eukaryota</taxon>
        <taxon>Fungi</taxon>
        <taxon>Dikarya</taxon>
        <taxon>Ascomycota</taxon>
        <taxon>Pezizomycotina</taxon>
        <taxon>Leotiomycetes</taxon>
        <taxon>Helotiales</taxon>
        <taxon>Ploettnerulaceae</taxon>
        <taxon>Cadophora</taxon>
    </lineage>
</organism>
<evidence type="ECO:0000256" key="1">
    <source>
        <dbReference type="ARBA" id="ARBA00003470"/>
    </source>
</evidence>
<dbReference type="GO" id="GO:0140053">
    <property type="term" value="P:mitochondrial gene expression"/>
    <property type="evidence" value="ECO:0007669"/>
    <property type="project" value="UniProtKB-UniRule"/>
</dbReference>
<comment type="function">
    <text evidence="1">Probable mitochondrial mRNA stabilization factor.</text>
</comment>
<keyword evidence="4 8" id="KW-0999">Mitochondrion inner membrane</keyword>